<dbReference type="PROSITE" id="PS00063">
    <property type="entry name" value="ALDOKETO_REDUCTASE_3"/>
    <property type="match status" value="1"/>
</dbReference>
<dbReference type="PROSITE" id="PS00798">
    <property type="entry name" value="ALDOKETO_REDUCTASE_1"/>
    <property type="match status" value="1"/>
</dbReference>
<feature type="domain" description="NADP-dependent oxidoreductase" evidence="7">
    <location>
        <begin position="23"/>
        <end position="271"/>
    </location>
</feature>
<keyword evidence="9" id="KW-1185">Reference proteome</keyword>
<comment type="caution">
    <text evidence="8">The sequence shown here is derived from an EMBL/GenBank/DDBJ whole genome shotgun (WGS) entry which is preliminary data.</text>
</comment>
<evidence type="ECO:0000256" key="4">
    <source>
        <dbReference type="PIRSR" id="PIRSR000097-1"/>
    </source>
</evidence>
<keyword evidence="2" id="KW-0521">NADP</keyword>
<dbReference type="InterPro" id="IPR023210">
    <property type="entry name" value="NADP_OxRdtase_dom"/>
</dbReference>
<dbReference type="CDD" id="cd19071">
    <property type="entry name" value="AKR_AKR1-5-like"/>
    <property type="match status" value="1"/>
</dbReference>
<comment type="similarity">
    <text evidence="1">Belongs to the aldo/keto reductase family.</text>
</comment>
<dbReference type="GO" id="GO:0016616">
    <property type="term" value="F:oxidoreductase activity, acting on the CH-OH group of donors, NAD or NADP as acceptor"/>
    <property type="evidence" value="ECO:0007669"/>
    <property type="project" value="UniProtKB-ARBA"/>
</dbReference>
<evidence type="ECO:0000313" key="8">
    <source>
        <dbReference type="EMBL" id="KRK74052.1"/>
    </source>
</evidence>
<dbReference type="InterPro" id="IPR036812">
    <property type="entry name" value="NAD(P)_OxRdtase_dom_sf"/>
</dbReference>
<feature type="active site" description="Proton donor" evidence="4">
    <location>
        <position position="56"/>
    </location>
</feature>
<feature type="site" description="Lowers pKa of active site Tyr" evidence="6">
    <location>
        <position position="81"/>
    </location>
</feature>
<gene>
    <name evidence="8" type="ORF">FD02_GL001890</name>
</gene>
<keyword evidence="3" id="KW-0560">Oxidoreductase</keyword>
<dbReference type="SUPFAM" id="SSF51430">
    <property type="entry name" value="NAD(P)-linked oxidoreductase"/>
    <property type="match status" value="1"/>
</dbReference>
<sequence>MAHLTKLTDTYTLANGVKIPIVGFGTWQTPADTVAQQSVAAALKAGYRHIDTAAAYGNEEGVGAGIRQSGLQRSEVFLTTKLWNGDHGYNATKQAIDASLTRLGTDYVDLYLIHWPNPIKFRDTWQDTNAETWRAMEEILQAGKARAIGVSNFRPHHLDELAKTANITPMVNQIFLNPSDLQPEVVAYNQAHNILSEAYSPLGTGKIFEVGELKKIAARYHKSVAQIVLRWSLQHDFLPLPKSVHEQRIQENAQLFDFELSHHDMEVIDALHGTAGLATDPDTATF</sequence>
<evidence type="ECO:0000256" key="2">
    <source>
        <dbReference type="ARBA" id="ARBA00022857"/>
    </source>
</evidence>
<dbReference type="PROSITE" id="PS00062">
    <property type="entry name" value="ALDOKETO_REDUCTASE_2"/>
    <property type="match status" value="1"/>
</dbReference>
<dbReference type="STRING" id="1291734.FD02_GL001890"/>
<dbReference type="InterPro" id="IPR018170">
    <property type="entry name" value="Aldo/ket_reductase_CS"/>
</dbReference>
<name>A0A0R1JZQ0_9LACO</name>
<proteinExistence type="inferred from homology"/>
<dbReference type="InterPro" id="IPR020471">
    <property type="entry name" value="AKR"/>
</dbReference>
<dbReference type="PANTHER" id="PTHR43827:SF3">
    <property type="entry name" value="NADP-DEPENDENT OXIDOREDUCTASE DOMAIN-CONTAINING PROTEIN"/>
    <property type="match status" value="1"/>
</dbReference>
<accession>A0A0R1JZQ0</accession>
<protein>
    <submittedName>
        <fullName evidence="8">Aldo keto reductase</fullName>
    </submittedName>
</protein>
<evidence type="ECO:0000313" key="9">
    <source>
        <dbReference type="Proteomes" id="UP000051804"/>
    </source>
</evidence>
<dbReference type="Pfam" id="PF00248">
    <property type="entry name" value="Aldo_ket_red"/>
    <property type="match status" value="1"/>
</dbReference>
<dbReference type="PRINTS" id="PR00069">
    <property type="entry name" value="ALDKETRDTASE"/>
</dbReference>
<reference evidence="8 9" key="1">
    <citation type="journal article" date="2015" name="Genome Announc.">
        <title>Expanding the biotechnology potential of lactobacilli through comparative genomics of 213 strains and associated genera.</title>
        <authorList>
            <person name="Sun Z."/>
            <person name="Harris H.M."/>
            <person name="McCann A."/>
            <person name="Guo C."/>
            <person name="Argimon S."/>
            <person name="Zhang W."/>
            <person name="Yang X."/>
            <person name="Jeffery I.B."/>
            <person name="Cooney J.C."/>
            <person name="Kagawa T.F."/>
            <person name="Liu W."/>
            <person name="Song Y."/>
            <person name="Salvetti E."/>
            <person name="Wrobel A."/>
            <person name="Rasinkangas P."/>
            <person name="Parkhill J."/>
            <person name="Rea M.C."/>
            <person name="O'Sullivan O."/>
            <person name="Ritari J."/>
            <person name="Douillard F.P."/>
            <person name="Paul Ross R."/>
            <person name="Yang R."/>
            <person name="Briner A.E."/>
            <person name="Felis G.E."/>
            <person name="de Vos W.M."/>
            <person name="Barrangou R."/>
            <person name="Klaenhammer T.R."/>
            <person name="Caufield P.W."/>
            <person name="Cui Y."/>
            <person name="Zhang H."/>
            <person name="O'Toole P.W."/>
        </authorList>
    </citation>
    <scope>NUCLEOTIDE SEQUENCE [LARGE SCALE GENOMIC DNA]</scope>
    <source>
        <strain evidence="8 9">JCM 17158</strain>
    </source>
</reference>
<dbReference type="Proteomes" id="UP000051804">
    <property type="component" value="Unassembled WGS sequence"/>
</dbReference>
<evidence type="ECO:0000256" key="3">
    <source>
        <dbReference type="ARBA" id="ARBA00023002"/>
    </source>
</evidence>
<evidence type="ECO:0000256" key="1">
    <source>
        <dbReference type="ARBA" id="ARBA00007905"/>
    </source>
</evidence>
<dbReference type="PIRSF" id="PIRSF000097">
    <property type="entry name" value="AKR"/>
    <property type="match status" value="1"/>
</dbReference>
<dbReference type="AlphaFoldDB" id="A0A0R1JZQ0"/>
<organism evidence="8 9">
    <name type="scientific">Lacticaseibacillus nasuensis JCM 17158</name>
    <dbReference type="NCBI Taxonomy" id="1291734"/>
    <lineage>
        <taxon>Bacteria</taxon>
        <taxon>Bacillati</taxon>
        <taxon>Bacillota</taxon>
        <taxon>Bacilli</taxon>
        <taxon>Lactobacillales</taxon>
        <taxon>Lactobacillaceae</taxon>
        <taxon>Lacticaseibacillus</taxon>
    </lineage>
</organism>
<dbReference type="EMBL" id="AZDJ01000003">
    <property type="protein sequence ID" value="KRK74052.1"/>
    <property type="molecule type" value="Genomic_DNA"/>
</dbReference>
<evidence type="ECO:0000256" key="6">
    <source>
        <dbReference type="PIRSR" id="PIRSR000097-3"/>
    </source>
</evidence>
<feature type="binding site" evidence="5">
    <location>
        <position position="114"/>
    </location>
    <ligand>
        <name>substrate</name>
    </ligand>
</feature>
<dbReference type="FunFam" id="3.20.20.100:FF:000015">
    <property type="entry name" value="Oxidoreductase, aldo/keto reductase family"/>
    <property type="match status" value="1"/>
</dbReference>
<dbReference type="OrthoDB" id="9804790at2"/>
<evidence type="ECO:0000256" key="5">
    <source>
        <dbReference type="PIRSR" id="PIRSR000097-2"/>
    </source>
</evidence>
<dbReference type="Gene3D" id="3.20.20.100">
    <property type="entry name" value="NADP-dependent oxidoreductase domain"/>
    <property type="match status" value="1"/>
</dbReference>
<evidence type="ECO:0000259" key="7">
    <source>
        <dbReference type="Pfam" id="PF00248"/>
    </source>
</evidence>
<dbReference type="PATRIC" id="fig|1291734.4.peg.1940"/>
<dbReference type="RefSeq" id="WP_056950303.1">
    <property type="nucleotide sequence ID" value="NZ_AZDJ01000003.1"/>
</dbReference>
<dbReference type="PANTHER" id="PTHR43827">
    <property type="entry name" value="2,5-DIKETO-D-GLUCONIC ACID REDUCTASE"/>
    <property type="match status" value="1"/>
</dbReference>